<gene>
    <name evidence="1" type="ORF">Csa_3G399460</name>
</gene>
<dbReference type="Gramene" id="KGN57939">
    <property type="protein sequence ID" value="KGN57939"/>
    <property type="gene ID" value="Csa_3G399460"/>
</dbReference>
<reference evidence="1 2" key="3">
    <citation type="journal article" date="2010" name="BMC Genomics">
        <title>Transcriptome sequencing and comparative analysis of cucumber flowers with different sex types.</title>
        <authorList>
            <person name="Guo S."/>
            <person name="Zheng Y."/>
            <person name="Joung J.G."/>
            <person name="Liu S."/>
            <person name="Zhang Z."/>
            <person name="Crasta O.R."/>
            <person name="Sobral B.W."/>
            <person name="Xu Y."/>
            <person name="Huang S."/>
            <person name="Fei Z."/>
        </authorList>
    </citation>
    <scope>NUCLEOTIDE SEQUENCE [LARGE SCALE GENOMIC DNA]</scope>
    <source>
        <strain evidence="2">cv. 9930</strain>
    </source>
</reference>
<accession>A0A0A0LAF6</accession>
<name>A0A0A0LAF6_CUCSA</name>
<dbReference type="EMBL" id="CM002924">
    <property type="protein sequence ID" value="KGN57939.1"/>
    <property type="molecule type" value="Genomic_DNA"/>
</dbReference>
<organism evidence="1 2">
    <name type="scientific">Cucumis sativus</name>
    <name type="common">Cucumber</name>
    <dbReference type="NCBI Taxonomy" id="3659"/>
    <lineage>
        <taxon>Eukaryota</taxon>
        <taxon>Viridiplantae</taxon>
        <taxon>Streptophyta</taxon>
        <taxon>Embryophyta</taxon>
        <taxon>Tracheophyta</taxon>
        <taxon>Spermatophyta</taxon>
        <taxon>Magnoliopsida</taxon>
        <taxon>eudicotyledons</taxon>
        <taxon>Gunneridae</taxon>
        <taxon>Pentapetalae</taxon>
        <taxon>rosids</taxon>
        <taxon>fabids</taxon>
        <taxon>Cucurbitales</taxon>
        <taxon>Cucurbitaceae</taxon>
        <taxon>Benincaseae</taxon>
        <taxon>Cucumis</taxon>
    </lineage>
</organism>
<evidence type="ECO:0000313" key="1">
    <source>
        <dbReference type="EMBL" id="KGN57939.1"/>
    </source>
</evidence>
<protein>
    <submittedName>
        <fullName evidence="1">Uncharacterized protein</fullName>
    </submittedName>
</protein>
<evidence type="ECO:0000313" key="2">
    <source>
        <dbReference type="Proteomes" id="UP000029981"/>
    </source>
</evidence>
<reference evidence="1 2" key="4">
    <citation type="journal article" date="2011" name="BMC Genomics">
        <title>RNA-Seq improves annotation of protein-coding genes in the cucumber genome.</title>
        <authorList>
            <person name="Li Z."/>
            <person name="Zhang Z."/>
            <person name="Yan P."/>
            <person name="Huang S."/>
            <person name="Fei Z."/>
            <person name="Lin K."/>
        </authorList>
    </citation>
    <scope>NUCLEOTIDE SEQUENCE [LARGE SCALE GENOMIC DNA]</scope>
    <source>
        <strain evidence="2">cv. 9930</strain>
    </source>
</reference>
<proteinExistence type="predicted"/>
<reference evidence="1 2" key="2">
    <citation type="journal article" date="2009" name="PLoS ONE">
        <title>An integrated genetic and cytogenetic map of the cucumber genome.</title>
        <authorList>
            <person name="Ren Y."/>
            <person name="Zhang Z."/>
            <person name="Liu J."/>
            <person name="Staub J.E."/>
            <person name="Han Y."/>
            <person name="Cheng Z."/>
            <person name="Li X."/>
            <person name="Lu J."/>
            <person name="Miao H."/>
            <person name="Kang H."/>
            <person name="Xie B."/>
            <person name="Gu X."/>
            <person name="Wang X."/>
            <person name="Du Y."/>
            <person name="Jin W."/>
            <person name="Huang S."/>
        </authorList>
    </citation>
    <scope>NUCLEOTIDE SEQUENCE [LARGE SCALE GENOMIC DNA]</scope>
    <source>
        <strain evidence="2">cv. 9930</strain>
    </source>
</reference>
<dbReference type="AlphaFoldDB" id="A0A0A0LAF6"/>
<sequence>MEGAEVDNMGIKDYVKEEAKESEKIYMSERLCNKKKKRRLWKKQNIQVRKEDLEVPTKSTSSPGVDFTWLATRTPTRFTKGIHVLRRRSKGREWEPKVGEDVAEEFENKENRNTLSEEFKKEEILEHSMMLLWAQVEDEQNGKLGPQHHPYGNK</sequence>
<keyword evidence="2" id="KW-1185">Reference proteome</keyword>
<reference evidence="1 2" key="1">
    <citation type="journal article" date="2009" name="Nat. Genet.">
        <title>The genome of the cucumber, Cucumis sativus L.</title>
        <authorList>
            <person name="Huang S."/>
            <person name="Li R."/>
            <person name="Zhang Z."/>
            <person name="Li L."/>
            <person name="Gu X."/>
            <person name="Fan W."/>
            <person name="Lucas W.J."/>
            <person name="Wang X."/>
            <person name="Xie B."/>
            <person name="Ni P."/>
            <person name="Ren Y."/>
            <person name="Zhu H."/>
            <person name="Li J."/>
            <person name="Lin K."/>
            <person name="Jin W."/>
            <person name="Fei Z."/>
            <person name="Li G."/>
            <person name="Staub J."/>
            <person name="Kilian A."/>
            <person name="van der Vossen E.A."/>
            <person name="Wu Y."/>
            <person name="Guo J."/>
            <person name="He J."/>
            <person name="Jia Z."/>
            <person name="Ren Y."/>
            <person name="Tian G."/>
            <person name="Lu Y."/>
            <person name="Ruan J."/>
            <person name="Qian W."/>
            <person name="Wang M."/>
            <person name="Huang Q."/>
            <person name="Li B."/>
            <person name="Xuan Z."/>
            <person name="Cao J."/>
            <person name="Asan"/>
            <person name="Wu Z."/>
            <person name="Zhang J."/>
            <person name="Cai Q."/>
            <person name="Bai Y."/>
            <person name="Zhao B."/>
            <person name="Han Y."/>
            <person name="Li Y."/>
            <person name="Li X."/>
            <person name="Wang S."/>
            <person name="Shi Q."/>
            <person name="Liu S."/>
            <person name="Cho W.K."/>
            <person name="Kim J.Y."/>
            <person name="Xu Y."/>
            <person name="Heller-Uszynska K."/>
            <person name="Miao H."/>
            <person name="Cheng Z."/>
            <person name="Zhang S."/>
            <person name="Wu J."/>
            <person name="Yang Y."/>
            <person name="Kang H."/>
            <person name="Li M."/>
            <person name="Liang H."/>
            <person name="Ren X."/>
            <person name="Shi Z."/>
            <person name="Wen M."/>
            <person name="Jian M."/>
            <person name="Yang H."/>
            <person name="Zhang G."/>
            <person name="Yang Z."/>
            <person name="Chen R."/>
            <person name="Liu S."/>
            <person name="Li J."/>
            <person name="Ma L."/>
            <person name="Liu H."/>
            <person name="Zhou Y."/>
            <person name="Zhao J."/>
            <person name="Fang X."/>
            <person name="Li G."/>
            <person name="Fang L."/>
            <person name="Li Y."/>
            <person name="Liu D."/>
            <person name="Zheng H."/>
            <person name="Zhang Y."/>
            <person name="Qin N."/>
            <person name="Li Z."/>
            <person name="Yang G."/>
            <person name="Yang S."/>
            <person name="Bolund L."/>
            <person name="Kristiansen K."/>
            <person name="Zheng H."/>
            <person name="Li S."/>
            <person name="Zhang X."/>
            <person name="Yang H."/>
            <person name="Wang J."/>
            <person name="Sun R."/>
            <person name="Zhang B."/>
            <person name="Jiang S."/>
            <person name="Wang J."/>
            <person name="Du Y."/>
            <person name="Li S."/>
        </authorList>
    </citation>
    <scope>NUCLEOTIDE SEQUENCE [LARGE SCALE GENOMIC DNA]</scope>
    <source>
        <strain evidence="2">cv. 9930</strain>
    </source>
</reference>
<dbReference type="Proteomes" id="UP000029981">
    <property type="component" value="Chromosome 3"/>
</dbReference>